<reference evidence="10" key="1">
    <citation type="submission" date="2021-02" db="EMBL/GenBank/DDBJ databases">
        <authorList>
            <person name="Nowell W R."/>
        </authorList>
    </citation>
    <scope>NUCLEOTIDE SEQUENCE</scope>
</reference>
<keyword evidence="4" id="KW-0297">G-protein coupled receptor</keyword>
<evidence type="ECO:0000256" key="4">
    <source>
        <dbReference type="ARBA" id="ARBA00023040"/>
    </source>
</evidence>
<dbReference type="EMBL" id="CAJNOE010000174">
    <property type="protein sequence ID" value="CAF1011980.1"/>
    <property type="molecule type" value="Genomic_DNA"/>
</dbReference>
<feature type="transmembrane region" description="Helical" evidence="8">
    <location>
        <begin position="52"/>
        <end position="75"/>
    </location>
</feature>
<keyword evidence="6" id="KW-0675">Receptor</keyword>
<comment type="subcellular location">
    <subcellularLocation>
        <location evidence="1">Membrane</location>
        <topology evidence="1">Multi-pass membrane protein</topology>
    </subcellularLocation>
</comment>
<evidence type="ECO:0000256" key="8">
    <source>
        <dbReference type="SAM" id="Phobius"/>
    </source>
</evidence>
<dbReference type="SUPFAM" id="SSF81321">
    <property type="entry name" value="Family A G protein-coupled receptor-like"/>
    <property type="match status" value="1"/>
</dbReference>
<dbReference type="PANTHER" id="PTHR24243:SF233">
    <property type="entry name" value="THYROTROPIN-RELEASING HORMONE RECEPTOR"/>
    <property type="match status" value="1"/>
</dbReference>
<name>A0A814HNE6_9BILA</name>
<dbReference type="GO" id="GO:0004930">
    <property type="term" value="F:G protein-coupled receptor activity"/>
    <property type="evidence" value="ECO:0007669"/>
    <property type="project" value="UniProtKB-KW"/>
</dbReference>
<keyword evidence="7" id="KW-0807">Transducer</keyword>
<keyword evidence="2 8" id="KW-0812">Transmembrane</keyword>
<evidence type="ECO:0000256" key="1">
    <source>
        <dbReference type="ARBA" id="ARBA00004141"/>
    </source>
</evidence>
<keyword evidence="3 8" id="KW-1133">Transmembrane helix</keyword>
<feature type="transmembrane region" description="Helical" evidence="8">
    <location>
        <begin position="264"/>
        <end position="290"/>
    </location>
</feature>
<dbReference type="Proteomes" id="UP000663860">
    <property type="component" value="Unassembled WGS sequence"/>
</dbReference>
<keyword evidence="5 8" id="KW-0472">Membrane</keyword>
<evidence type="ECO:0000313" key="10">
    <source>
        <dbReference type="EMBL" id="CAF1011980.1"/>
    </source>
</evidence>
<organism evidence="10 12">
    <name type="scientific">Adineta steineri</name>
    <dbReference type="NCBI Taxonomy" id="433720"/>
    <lineage>
        <taxon>Eukaryota</taxon>
        <taxon>Metazoa</taxon>
        <taxon>Spiralia</taxon>
        <taxon>Gnathifera</taxon>
        <taxon>Rotifera</taxon>
        <taxon>Eurotatoria</taxon>
        <taxon>Bdelloidea</taxon>
        <taxon>Adinetida</taxon>
        <taxon>Adinetidae</taxon>
        <taxon>Adineta</taxon>
    </lineage>
</organism>
<accession>A0A814HNE6</accession>
<dbReference type="InterPro" id="IPR017452">
    <property type="entry name" value="GPCR_Rhodpsn_7TM"/>
</dbReference>
<dbReference type="GO" id="GO:0005886">
    <property type="term" value="C:plasma membrane"/>
    <property type="evidence" value="ECO:0007669"/>
    <property type="project" value="TreeGrafter"/>
</dbReference>
<feature type="transmembrane region" description="Helical" evidence="8">
    <location>
        <begin position="227"/>
        <end position="252"/>
    </location>
</feature>
<feature type="transmembrane region" description="Helical" evidence="8">
    <location>
        <begin position="16"/>
        <end position="40"/>
    </location>
</feature>
<evidence type="ECO:0000256" key="5">
    <source>
        <dbReference type="ARBA" id="ARBA00023136"/>
    </source>
</evidence>
<protein>
    <recommendedName>
        <fullName evidence="9">G-protein coupled receptors family 1 profile domain-containing protein</fullName>
    </recommendedName>
</protein>
<sequence length="329" mass="38272">MATLTNDMLINITKQVAIYFGIPVLCAGLLGNILNIIVFLSLKTFRQNSCAFFLIIMSFLNIGQLLTSLFSRILITGFNNNWTETSISYCKFRNYCLQICALTSSTCMCLATIDQFLVTSLRSRWQQLFNIKRAYILCIVFFIIWLLHGIPTLIWFSPVISKRTNDITCTITNLNYQQYFTYGYTLILTGMLPILITVVFGTLAYRNVRQIRFRRVPIVRRELDKQLTSMVLIQVVHNFFVVVPYVTVLIIITSTMPTNYPSNYMQIILAIAITGFIYYLYFASPFYIYICVSKRFRQQLNHVLFGRYKKRPVEQIISINQISPVFQEF</sequence>
<dbReference type="Proteomes" id="UP000663868">
    <property type="component" value="Unassembled WGS sequence"/>
</dbReference>
<feature type="transmembrane region" description="Helical" evidence="8">
    <location>
        <begin position="134"/>
        <end position="156"/>
    </location>
</feature>
<dbReference type="AlphaFoldDB" id="A0A814HNE6"/>
<evidence type="ECO:0000256" key="2">
    <source>
        <dbReference type="ARBA" id="ARBA00022692"/>
    </source>
</evidence>
<gene>
    <name evidence="10" type="ORF">IZO911_LOCUS18233</name>
    <name evidence="11" type="ORF">KXQ929_LOCUS13272</name>
</gene>
<evidence type="ECO:0000313" key="11">
    <source>
        <dbReference type="EMBL" id="CAF3734582.1"/>
    </source>
</evidence>
<dbReference type="EMBL" id="CAJOBB010000704">
    <property type="protein sequence ID" value="CAF3734582.1"/>
    <property type="molecule type" value="Genomic_DNA"/>
</dbReference>
<feature type="transmembrane region" description="Helical" evidence="8">
    <location>
        <begin position="182"/>
        <end position="206"/>
    </location>
</feature>
<comment type="caution">
    <text evidence="10">The sequence shown here is derived from an EMBL/GenBank/DDBJ whole genome shotgun (WGS) entry which is preliminary data.</text>
</comment>
<dbReference type="InterPro" id="IPR000276">
    <property type="entry name" value="GPCR_Rhodpsn"/>
</dbReference>
<evidence type="ECO:0000313" key="12">
    <source>
        <dbReference type="Proteomes" id="UP000663860"/>
    </source>
</evidence>
<evidence type="ECO:0000256" key="6">
    <source>
        <dbReference type="ARBA" id="ARBA00023170"/>
    </source>
</evidence>
<dbReference type="PANTHER" id="PTHR24243">
    <property type="entry name" value="G-PROTEIN COUPLED RECEPTOR"/>
    <property type="match status" value="1"/>
</dbReference>
<evidence type="ECO:0000259" key="9">
    <source>
        <dbReference type="PROSITE" id="PS50262"/>
    </source>
</evidence>
<dbReference type="PROSITE" id="PS50262">
    <property type="entry name" value="G_PROTEIN_RECEP_F1_2"/>
    <property type="match status" value="1"/>
</dbReference>
<proteinExistence type="predicted"/>
<evidence type="ECO:0000256" key="7">
    <source>
        <dbReference type="ARBA" id="ARBA00023224"/>
    </source>
</evidence>
<dbReference type="Gene3D" id="1.20.1070.10">
    <property type="entry name" value="Rhodopsin 7-helix transmembrane proteins"/>
    <property type="match status" value="1"/>
</dbReference>
<dbReference type="Pfam" id="PF00001">
    <property type="entry name" value="7tm_1"/>
    <property type="match status" value="1"/>
</dbReference>
<feature type="domain" description="G-protein coupled receptors family 1 profile" evidence="9">
    <location>
        <begin position="31"/>
        <end position="289"/>
    </location>
</feature>
<evidence type="ECO:0000256" key="3">
    <source>
        <dbReference type="ARBA" id="ARBA00022989"/>
    </source>
</evidence>